<reference evidence="9" key="1">
    <citation type="submission" date="2020-01" db="EMBL/GenBank/DDBJ databases">
        <authorList>
            <consortium name="DOE Joint Genome Institute"/>
            <person name="Haridas S."/>
            <person name="Albert R."/>
            <person name="Binder M."/>
            <person name="Bloem J."/>
            <person name="Labutti K."/>
            <person name="Salamov A."/>
            <person name="Andreopoulos B."/>
            <person name="Baker S.E."/>
            <person name="Barry K."/>
            <person name="Bills G."/>
            <person name="Bluhm B.H."/>
            <person name="Cannon C."/>
            <person name="Castanera R."/>
            <person name="Culley D.E."/>
            <person name="Daum C."/>
            <person name="Ezra D."/>
            <person name="Gonzalez J.B."/>
            <person name="Henrissat B."/>
            <person name="Kuo A."/>
            <person name="Liang C."/>
            <person name="Lipzen A."/>
            <person name="Lutzoni F."/>
            <person name="Magnuson J."/>
            <person name="Mondo S."/>
            <person name="Nolan M."/>
            <person name="Ohm R."/>
            <person name="Pangilinan J."/>
            <person name="Park H.-J."/>
            <person name="Ramirez L."/>
            <person name="Alfaro M."/>
            <person name="Sun H."/>
            <person name="Tritt A."/>
            <person name="Yoshinaga Y."/>
            <person name="Zwiers L.-H."/>
            <person name="Turgeon B.G."/>
            <person name="Goodwin S.B."/>
            <person name="Spatafora J.W."/>
            <person name="Crous P.W."/>
            <person name="Grigoriev I.V."/>
        </authorList>
    </citation>
    <scope>NUCLEOTIDE SEQUENCE</scope>
    <source>
        <strain evidence="9">P77</strain>
    </source>
</reference>
<evidence type="ECO:0000256" key="5">
    <source>
        <dbReference type="ARBA" id="ARBA00022692"/>
    </source>
</evidence>
<dbReference type="GO" id="GO:0005886">
    <property type="term" value="C:plasma membrane"/>
    <property type="evidence" value="ECO:0007669"/>
    <property type="project" value="UniProtKB-SubCell"/>
</dbReference>
<dbReference type="EMBL" id="ML975360">
    <property type="protein sequence ID" value="KAF1831558.1"/>
    <property type="molecule type" value="Genomic_DNA"/>
</dbReference>
<name>A0A6A5K2W8_9PLEO</name>
<keyword evidence="2" id="KW-0813">Transport</keyword>
<keyword evidence="5" id="KW-0812">Transmembrane</keyword>
<evidence type="ECO:0000256" key="8">
    <source>
        <dbReference type="SAM" id="MobiDB-lite"/>
    </source>
</evidence>
<evidence type="ECO:0000256" key="2">
    <source>
        <dbReference type="ARBA" id="ARBA00022448"/>
    </source>
</evidence>
<protein>
    <submittedName>
        <fullName evidence="9">YeeE/YedE family integral membrane protein</fullName>
    </submittedName>
</protein>
<evidence type="ECO:0000256" key="3">
    <source>
        <dbReference type="ARBA" id="ARBA00022475"/>
    </source>
</evidence>
<dbReference type="InterPro" id="IPR046513">
    <property type="entry name" value="DUF6691"/>
</dbReference>
<keyword evidence="4" id="KW-0997">Cell inner membrane</keyword>
<feature type="region of interest" description="Disordered" evidence="8">
    <location>
        <begin position="189"/>
        <end position="212"/>
    </location>
</feature>
<evidence type="ECO:0000256" key="4">
    <source>
        <dbReference type="ARBA" id="ARBA00022519"/>
    </source>
</evidence>
<dbReference type="InterPro" id="IPR007272">
    <property type="entry name" value="Sulf_transp_TsuA/YedE"/>
</dbReference>
<keyword evidence="3" id="KW-1003">Cell membrane</keyword>
<evidence type="ECO:0000256" key="1">
    <source>
        <dbReference type="ARBA" id="ARBA00004429"/>
    </source>
</evidence>
<dbReference type="Pfam" id="PF20398">
    <property type="entry name" value="DUF6691"/>
    <property type="match status" value="1"/>
</dbReference>
<organism evidence="9 10">
    <name type="scientific">Decorospora gaudefroyi</name>
    <dbReference type="NCBI Taxonomy" id="184978"/>
    <lineage>
        <taxon>Eukaryota</taxon>
        <taxon>Fungi</taxon>
        <taxon>Dikarya</taxon>
        <taxon>Ascomycota</taxon>
        <taxon>Pezizomycotina</taxon>
        <taxon>Dothideomycetes</taxon>
        <taxon>Pleosporomycetidae</taxon>
        <taxon>Pleosporales</taxon>
        <taxon>Pleosporineae</taxon>
        <taxon>Pleosporaceae</taxon>
        <taxon>Decorospora</taxon>
    </lineage>
</organism>
<evidence type="ECO:0000256" key="6">
    <source>
        <dbReference type="ARBA" id="ARBA00022989"/>
    </source>
</evidence>
<gene>
    <name evidence="9" type="ORF">BDW02DRAFT_600682</name>
</gene>
<dbReference type="Proteomes" id="UP000800040">
    <property type="component" value="Unassembled WGS sequence"/>
</dbReference>
<keyword evidence="10" id="KW-1185">Reference proteome</keyword>
<evidence type="ECO:0000313" key="9">
    <source>
        <dbReference type="EMBL" id="KAF1831558.1"/>
    </source>
</evidence>
<sequence length="351" mass="36852">MFTPIETTIGAVLLHQATSNLLYQNGNILGASGFLRQLFAAPSKELLAFFAGMAASYGPLKALAPQLITSYPAVHITAKAAAATVAIGALVGWGTKTSNGCTSGHMLCGLSRLSGRSATAVATFFPIAIITHHLVRPTLSTSVCPANVACYTPVYPSAETATSLVVLATLSIFAARTIPKLIPRLTASHATTAAETSPSSTPTDAKPAPTDPRPAARIATQFFSGLLFALGLHVSQMSHPAKVTSFLSFPAIQHWDPSLLLVMLFGVLPNLIENQTKGWFNSAPSFADKFSLPTKTFKDVDAKFIMGAAAFGIGWGLTGICPGPAVLRAFFQPVWGALWIGGFWLGGKFGF</sequence>
<dbReference type="OrthoDB" id="10254418at2759"/>
<proteinExistence type="predicted"/>
<evidence type="ECO:0000313" key="10">
    <source>
        <dbReference type="Proteomes" id="UP000800040"/>
    </source>
</evidence>
<dbReference type="AlphaFoldDB" id="A0A6A5K2W8"/>
<evidence type="ECO:0000256" key="7">
    <source>
        <dbReference type="ARBA" id="ARBA00023136"/>
    </source>
</evidence>
<comment type="subcellular location">
    <subcellularLocation>
        <location evidence="1">Cell inner membrane</location>
        <topology evidence="1">Multi-pass membrane protein</topology>
    </subcellularLocation>
</comment>
<dbReference type="PANTHER" id="PTHR30574">
    <property type="entry name" value="INNER MEMBRANE PROTEIN YEDE"/>
    <property type="match status" value="1"/>
</dbReference>
<accession>A0A6A5K2W8</accession>
<keyword evidence="7" id="KW-0472">Membrane</keyword>
<keyword evidence="6" id="KW-1133">Transmembrane helix</keyword>
<dbReference type="PANTHER" id="PTHR30574:SF1">
    <property type="entry name" value="SULPHUR TRANSPORT DOMAIN-CONTAINING PROTEIN"/>
    <property type="match status" value="1"/>
</dbReference>